<evidence type="ECO:0000259" key="3">
    <source>
        <dbReference type="Pfam" id="PF06580"/>
    </source>
</evidence>
<dbReference type="SUPFAM" id="SSF55874">
    <property type="entry name" value="ATPase domain of HSP90 chaperone/DNA topoisomerase II/histidine kinase"/>
    <property type="match status" value="1"/>
</dbReference>
<name>A0A9D7S9Q7_9BACT</name>
<evidence type="ECO:0000313" key="5">
    <source>
        <dbReference type="EMBL" id="MBK9717991.1"/>
    </source>
</evidence>
<dbReference type="InterPro" id="IPR013783">
    <property type="entry name" value="Ig-like_fold"/>
</dbReference>
<dbReference type="Proteomes" id="UP000808349">
    <property type="component" value="Unassembled WGS sequence"/>
</dbReference>
<keyword evidence="1" id="KW-0597">Phosphoprotein</keyword>
<organism evidence="5 6">
    <name type="scientific">Candidatus Defluviibacterium haderslevense</name>
    <dbReference type="NCBI Taxonomy" id="2981993"/>
    <lineage>
        <taxon>Bacteria</taxon>
        <taxon>Pseudomonadati</taxon>
        <taxon>Bacteroidota</taxon>
        <taxon>Saprospiria</taxon>
        <taxon>Saprospirales</taxon>
        <taxon>Saprospiraceae</taxon>
        <taxon>Candidatus Defluviibacterium</taxon>
    </lineage>
</organism>
<dbReference type="Pfam" id="PF06580">
    <property type="entry name" value="His_kinase"/>
    <property type="match status" value="1"/>
</dbReference>
<evidence type="ECO:0000259" key="4">
    <source>
        <dbReference type="Pfam" id="PF07495"/>
    </source>
</evidence>
<feature type="transmembrane region" description="Helical" evidence="2">
    <location>
        <begin position="805"/>
        <end position="823"/>
    </location>
</feature>
<dbReference type="InterPro" id="IPR036890">
    <property type="entry name" value="HATPase_C_sf"/>
</dbReference>
<proteinExistence type="predicted"/>
<keyword evidence="2" id="KW-0472">Membrane</keyword>
<dbReference type="GO" id="GO:0000155">
    <property type="term" value="F:phosphorelay sensor kinase activity"/>
    <property type="evidence" value="ECO:0007669"/>
    <property type="project" value="InterPro"/>
</dbReference>
<sequence length="1056" mass="121173">MEFTKEAISKLTRSFFLILVFVNLYQLELFAQNQDAAFQHFDIEGGLSDNSVNCIVQDDDGFVWIGTDDGLNKYNGYSSKIYPIAQIDTLLTGISHINCAFKDSKGRLWFGSKGLILFYPKEDKFIVFQHSNSISSINHNDVFSIVEDENKTIWIGTRLGLARFEESTMTFTRFEHDTAGTHAEFHARNRIIDMIADQHGFLWMTTLKGLYKFSLINFGFTCYLVDTSDINSFTANHLGPITFDTEGNLWVSFYGKGVFQFDTNAHQFIPVELPNIDLSSAMKQVNAMQCDKRGNIWVASSTNGLIVFNQSIHEWHHYVHDLFNPKSVSDNKILSLFEDKSGMTWIGTMNRGIDRKSSNREKFKSFILQPGKLNSLCEDDITCVLEDKNANLWIGSKSGLMYYDRKSDLFKCYHQDLIHNNSLLDNRIYAIALDSLNHLWVGTNEGLNYYLPEKDLWKHYKYDERNTNGLPGKVVFDLLVRSNGELWAATSGLMCRLKSLNGVFENQFNNANIAKLKRSFYCTVFEDSYKTMWVSTTRAGILHLGDGFEIISNFSNSSKFKASIVHQFAEDVQGNIWMASNRGLYLWNRSQDSIISFCDRSTELCQDIKSVVVAKHNMIWVSTAKGLFRFNVTFNYDLNSFELFTVDDGLQSNSFNNCSGMLLKSGELFFGGLNGFNIFNPTSISYNEFTPEVSISSFKIFNKDLPLLNEYLNSKTILLSYEQNFFSFEMVALSYDHPEKNQFAYQLEGFDPEMIHNGTNRFAYYTNVPPGNYLLHIRASNNDGKWNKNEFRINLVIEPPYWKTTWFRILILGSLILLLYLIYTIRVNQIRKQEGETIEVNKKIAQAQLTALRAQMNPHFIFNTLNAIQQLISESEKEKALNYLSKFSKLIRLVLQKSDKQSNSIAVELSMLSYYLELEALRFVNKFTYHFDVALNINKESTFIPSMLLQPYVENAVIHGLLNKTSPGHLEIKLEDIDNRIVCTIVDNGIGRRNSSLINQGKLKHHESLGMKVTEERIHMIENSTHQRVEIDIIDLEDSHGNATGTKVMIKIPIEL</sequence>
<gene>
    <name evidence="5" type="ORF">IPO85_10860</name>
</gene>
<dbReference type="AlphaFoldDB" id="A0A9D7S9Q7"/>
<dbReference type="PANTHER" id="PTHR43547:SF2">
    <property type="entry name" value="HYBRID SIGNAL TRANSDUCTION HISTIDINE KINASE C"/>
    <property type="match status" value="1"/>
</dbReference>
<evidence type="ECO:0000256" key="1">
    <source>
        <dbReference type="ARBA" id="ARBA00022553"/>
    </source>
</evidence>
<protein>
    <submittedName>
        <fullName evidence="5">Histidine kinase</fullName>
    </submittedName>
</protein>
<dbReference type="InterPro" id="IPR011123">
    <property type="entry name" value="Y_Y_Y"/>
</dbReference>
<dbReference type="Gene3D" id="2.60.40.10">
    <property type="entry name" value="Immunoglobulins"/>
    <property type="match status" value="1"/>
</dbReference>
<feature type="domain" description="Two component regulator three Y" evidence="4">
    <location>
        <begin position="734"/>
        <end position="797"/>
    </location>
</feature>
<dbReference type="InterPro" id="IPR015943">
    <property type="entry name" value="WD40/YVTN_repeat-like_dom_sf"/>
</dbReference>
<reference evidence="5 6" key="1">
    <citation type="submission" date="2020-10" db="EMBL/GenBank/DDBJ databases">
        <title>Connecting structure to function with the recovery of over 1000 high-quality activated sludge metagenome-assembled genomes encoding full-length rRNA genes using long-read sequencing.</title>
        <authorList>
            <person name="Singleton C.M."/>
            <person name="Petriglieri F."/>
            <person name="Kristensen J.M."/>
            <person name="Kirkegaard R.H."/>
            <person name="Michaelsen T.Y."/>
            <person name="Andersen M.H."/>
            <person name="Karst S.M."/>
            <person name="Dueholm M.S."/>
            <person name="Nielsen P.H."/>
            <person name="Albertsen M."/>
        </authorList>
    </citation>
    <scope>NUCLEOTIDE SEQUENCE [LARGE SCALE GENOMIC DNA]</scope>
    <source>
        <strain evidence="5">Ribe_18-Q3-R11-54_BAT3C.373</strain>
    </source>
</reference>
<dbReference type="Gene3D" id="3.30.565.10">
    <property type="entry name" value="Histidine kinase-like ATPase, C-terminal domain"/>
    <property type="match status" value="1"/>
</dbReference>
<evidence type="ECO:0000313" key="6">
    <source>
        <dbReference type="Proteomes" id="UP000808349"/>
    </source>
</evidence>
<keyword evidence="2" id="KW-1133">Transmembrane helix</keyword>
<dbReference type="InterPro" id="IPR011110">
    <property type="entry name" value="Reg_prop"/>
</dbReference>
<dbReference type="GO" id="GO:0016020">
    <property type="term" value="C:membrane"/>
    <property type="evidence" value="ECO:0007669"/>
    <property type="project" value="InterPro"/>
</dbReference>
<keyword evidence="2" id="KW-0812">Transmembrane</keyword>
<accession>A0A9D7S9Q7</accession>
<dbReference type="InterPro" id="IPR010559">
    <property type="entry name" value="Sig_transdc_His_kin_internal"/>
</dbReference>
<evidence type="ECO:0000256" key="2">
    <source>
        <dbReference type="SAM" id="Phobius"/>
    </source>
</evidence>
<dbReference type="Pfam" id="PF07494">
    <property type="entry name" value="Reg_prop"/>
    <property type="match status" value="4"/>
</dbReference>
<keyword evidence="5" id="KW-0808">Transferase</keyword>
<dbReference type="SUPFAM" id="SSF63829">
    <property type="entry name" value="Calcium-dependent phosphotriesterase"/>
    <property type="match status" value="3"/>
</dbReference>
<dbReference type="EMBL" id="JADKFW010000007">
    <property type="protein sequence ID" value="MBK9717991.1"/>
    <property type="molecule type" value="Genomic_DNA"/>
</dbReference>
<feature type="domain" description="Signal transduction histidine kinase internal region" evidence="3">
    <location>
        <begin position="847"/>
        <end position="927"/>
    </location>
</feature>
<dbReference type="PANTHER" id="PTHR43547">
    <property type="entry name" value="TWO-COMPONENT HISTIDINE KINASE"/>
    <property type="match status" value="1"/>
</dbReference>
<dbReference type="Gene3D" id="2.130.10.10">
    <property type="entry name" value="YVTN repeat-like/Quinoprotein amine dehydrogenase"/>
    <property type="match status" value="3"/>
</dbReference>
<comment type="caution">
    <text evidence="5">The sequence shown here is derived from an EMBL/GenBank/DDBJ whole genome shotgun (WGS) entry which is preliminary data.</text>
</comment>
<dbReference type="Pfam" id="PF07495">
    <property type="entry name" value="Y_Y_Y"/>
    <property type="match status" value="1"/>
</dbReference>
<keyword evidence="5" id="KW-0418">Kinase</keyword>